<evidence type="ECO:0000256" key="2">
    <source>
        <dbReference type="SAM" id="Phobius"/>
    </source>
</evidence>
<accession>A0ABP9H771</accession>
<evidence type="ECO:0000256" key="1">
    <source>
        <dbReference type="SAM" id="MobiDB-lite"/>
    </source>
</evidence>
<feature type="transmembrane region" description="Helical" evidence="2">
    <location>
        <begin position="110"/>
        <end position="130"/>
    </location>
</feature>
<evidence type="ECO:0000313" key="4">
    <source>
        <dbReference type="Proteomes" id="UP001500466"/>
    </source>
</evidence>
<feature type="compositionally biased region" description="Gly residues" evidence="1">
    <location>
        <begin position="169"/>
        <end position="182"/>
    </location>
</feature>
<keyword evidence="2" id="KW-0472">Membrane</keyword>
<name>A0ABP9H771_9ACTN</name>
<dbReference type="Proteomes" id="UP001500466">
    <property type="component" value="Unassembled WGS sequence"/>
</dbReference>
<protein>
    <recommendedName>
        <fullName evidence="5">DUF4383 domain-containing protein</fullName>
    </recommendedName>
</protein>
<sequence length="190" mass="19678">MKLRDELPVDHRLSQVYRFGGGAVGVFLLVFGILGLVDTVKFFGTTGKDVAGLSTNGALSTLSIVVGLILVTGAVRGGNFASTLNIVIGIGFVLSGFVHTALIGRGNNPLGFHMSNVIFSFAVGVALLAFGMYGRVGSALPHDNPYWRSRHPRRAAHEDAVRQRQHTGAPGGATRGAGGTGTPGSTVGAH</sequence>
<evidence type="ECO:0000313" key="3">
    <source>
        <dbReference type="EMBL" id="GAA4962830.1"/>
    </source>
</evidence>
<gene>
    <name evidence="3" type="ORF">GCM10023205_28250</name>
</gene>
<keyword evidence="4" id="KW-1185">Reference proteome</keyword>
<dbReference type="Pfam" id="PF14325">
    <property type="entry name" value="DUF4383"/>
    <property type="match status" value="1"/>
</dbReference>
<comment type="caution">
    <text evidence="3">The sequence shown here is derived from an EMBL/GenBank/DDBJ whole genome shotgun (WGS) entry which is preliminary data.</text>
</comment>
<feature type="transmembrane region" description="Helical" evidence="2">
    <location>
        <begin position="82"/>
        <end position="104"/>
    </location>
</feature>
<feature type="transmembrane region" description="Helical" evidence="2">
    <location>
        <begin position="16"/>
        <end position="37"/>
    </location>
</feature>
<feature type="transmembrane region" description="Helical" evidence="2">
    <location>
        <begin position="57"/>
        <end position="75"/>
    </location>
</feature>
<dbReference type="RefSeq" id="WP_345675786.1">
    <property type="nucleotide sequence ID" value="NZ_BAABHS010000009.1"/>
</dbReference>
<reference evidence="4" key="1">
    <citation type="journal article" date="2019" name="Int. J. Syst. Evol. Microbiol.">
        <title>The Global Catalogue of Microorganisms (GCM) 10K type strain sequencing project: providing services to taxonomists for standard genome sequencing and annotation.</title>
        <authorList>
            <consortium name="The Broad Institute Genomics Platform"/>
            <consortium name="The Broad Institute Genome Sequencing Center for Infectious Disease"/>
            <person name="Wu L."/>
            <person name="Ma J."/>
        </authorList>
    </citation>
    <scope>NUCLEOTIDE SEQUENCE [LARGE SCALE GENOMIC DNA]</scope>
    <source>
        <strain evidence="4">JCM 17986</strain>
    </source>
</reference>
<dbReference type="EMBL" id="BAABHS010000009">
    <property type="protein sequence ID" value="GAA4962830.1"/>
    <property type="molecule type" value="Genomic_DNA"/>
</dbReference>
<evidence type="ECO:0008006" key="5">
    <source>
        <dbReference type="Google" id="ProtNLM"/>
    </source>
</evidence>
<feature type="region of interest" description="Disordered" evidence="1">
    <location>
        <begin position="147"/>
        <end position="190"/>
    </location>
</feature>
<proteinExistence type="predicted"/>
<keyword evidence="2" id="KW-1133">Transmembrane helix</keyword>
<organism evidence="3 4">
    <name type="scientific">Yinghuangia aomiensis</name>
    <dbReference type="NCBI Taxonomy" id="676205"/>
    <lineage>
        <taxon>Bacteria</taxon>
        <taxon>Bacillati</taxon>
        <taxon>Actinomycetota</taxon>
        <taxon>Actinomycetes</taxon>
        <taxon>Kitasatosporales</taxon>
        <taxon>Streptomycetaceae</taxon>
        <taxon>Yinghuangia</taxon>
    </lineage>
</organism>
<keyword evidence="2" id="KW-0812">Transmembrane</keyword>